<proteinExistence type="inferred from homology"/>
<dbReference type="GO" id="GO:0008422">
    <property type="term" value="F:beta-glucosidase activity"/>
    <property type="evidence" value="ECO:0007669"/>
    <property type="project" value="UniProtKB-EC"/>
</dbReference>
<dbReference type="InterPro" id="IPR001764">
    <property type="entry name" value="Glyco_hydro_3_N"/>
</dbReference>
<dbReference type="KEGG" id="strr:EKD16_00185"/>
<evidence type="ECO:0000256" key="5">
    <source>
        <dbReference type="ARBA" id="ARBA00022801"/>
    </source>
</evidence>
<feature type="signal peptide" evidence="8">
    <location>
        <begin position="1"/>
        <end position="36"/>
    </location>
</feature>
<comment type="similarity">
    <text evidence="2 7">Belongs to the glycosyl hydrolase 3 family.</text>
</comment>
<evidence type="ECO:0000256" key="1">
    <source>
        <dbReference type="ARBA" id="ARBA00000448"/>
    </source>
</evidence>
<keyword evidence="12" id="KW-1185">Reference proteome</keyword>
<keyword evidence="6 7" id="KW-0326">Glycosidase</keyword>
<dbReference type="Pfam" id="PF00933">
    <property type="entry name" value="Glyco_hydro_3"/>
    <property type="match status" value="1"/>
</dbReference>
<evidence type="ECO:0000256" key="6">
    <source>
        <dbReference type="ARBA" id="ARBA00023295"/>
    </source>
</evidence>
<feature type="chain" id="PRO_5020188454" description="beta-glucosidase" evidence="8">
    <location>
        <begin position="37"/>
        <end position="625"/>
    </location>
</feature>
<dbReference type="InterPro" id="IPR051915">
    <property type="entry name" value="Cellulose_Degrad_GH3"/>
</dbReference>
<dbReference type="AlphaFoldDB" id="A0A4P6PZN7"/>
<dbReference type="GO" id="GO:0009251">
    <property type="term" value="P:glucan catabolic process"/>
    <property type="evidence" value="ECO:0007669"/>
    <property type="project" value="TreeGrafter"/>
</dbReference>
<evidence type="ECO:0000256" key="8">
    <source>
        <dbReference type="SAM" id="SignalP"/>
    </source>
</evidence>
<evidence type="ECO:0000256" key="4">
    <source>
        <dbReference type="ARBA" id="ARBA00022729"/>
    </source>
</evidence>
<evidence type="ECO:0000259" key="10">
    <source>
        <dbReference type="Pfam" id="PF01915"/>
    </source>
</evidence>
<sequence precursor="true">MAGPRAATARSGRSPWFAAACSATVGALLLPLLAAAAPTAAAAPRCDSTEDCLAQMTLEEKAGQMTQVNHPNVMDNKEALAEYGIGSLLSGGGAGPGGEAGGTASEWADMYDEYQRAAMKSRLGIPLIYGVDAVHGHSNVEGATIFPHNIGLGATRNPWLVRKAQNITRKEVLGTGIDWNFAPAVSVPRDDRWGRTYEGFGEVPWLASSMGRASVRGFQGYRLDSESVAATAKHYVADGGTTWGTGEGDYQIDQGNAQMSERELRRIHLPPYRAAIRADVASVMISFSSWNGLKMHQHEYLVNDVLKGELDYDGVVISDWAGVRQVEGDSYAEKLRKSINAGLDMIMVPNDYKQNIDAIVSEVRAGRISEKRINDAVRRILDLKFDMELFEEPFTDRRYTDDVGSAKHRRVAREAVAQSQVLLKNDGNVLPLSRKSGKDIVVGGKTADNLGYQMGGWSITWQGSGGDTTEGTTFWEAIQAETEGTRTDVEFVGTETGGDYSGDIGIWVGGETPYAEGFGDDGDLQLSEADTRQLNDICSKTDVCIAMLVSGRPMIINEELKTADAFVASWLPGTEGAGMTDVVFGHERFRGRLPVTWPSSVDQQPINLGDHRKDPLFRYGYGLRR</sequence>
<keyword evidence="4 8" id="KW-0732">Signal</keyword>
<dbReference type="PANTHER" id="PTHR30620">
    <property type="entry name" value="PERIPLASMIC BETA-GLUCOSIDASE-RELATED"/>
    <property type="match status" value="1"/>
</dbReference>
<feature type="domain" description="Glycoside hydrolase family 3 C-terminal" evidence="10">
    <location>
        <begin position="421"/>
        <end position="623"/>
    </location>
</feature>
<evidence type="ECO:0000256" key="2">
    <source>
        <dbReference type="ARBA" id="ARBA00005336"/>
    </source>
</evidence>
<dbReference type="InterPro" id="IPR036962">
    <property type="entry name" value="Glyco_hydro_3_N_sf"/>
</dbReference>
<evidence type="ECO:0000256" key="3">
    <source>
        <dbReference type="ARBA" id="ARBA00012744"/>
    </source>
</evidence>
<accession>A0A4P6PZN7</accession>
<evidence type="ECO:0000313" key="12">
    <source>
        <dbReference type="Proteomes" id="UP000292235"/>
    </source>
</evidence>
<evidence type="ECO:0000256" key="7">
    <source>
        <dbReference type="RuleBase" id="RU361161"/>
    </source>
</evidence>
<dbReference type="EC" id="3.2.1.21" evidence="3"/>
<name>A0A4P6PZN7_9ACTN</name>
<keyword evidence="5 7" id="KW-0378">Hydrolase</keyword>
<dbReference type="InterPro" id="IPR019800">
    <property type="entry name" value="Glyco_hydro_3_AS"/>
</dbReference>
<dbReference type="InterPro" id="IPR017853">
    <property type="entry name" value="GH"/>
</dbReference>
<dbReference type="EMBL" id="CP036455">
    <property type="protein sequence ID" value="QBI51864.1"/>
    <property type="molecule type" value="Genomic_DNA"/>
</dbReference>
<dbReference type="InterPro" id="IPR036881">
    <property type="entry name" value="Glyco_hydro_3_C_sf"/>
</dbReference>
<dbReference type="Gene3D" id="3.40.50.1700">
    <property type="entry name" value="Glycoside hydrolase family 3 C-terminal domain"/>
    <property type="match status" value="1"/>
</dbReference>
<protein>
    <recommendedName>
        <fullName evidence="3">beta-glucosidase</fullName>
        <ecNumber evidence="3">3.2.1.21</ecNumber>
    </recommendedName>
</protein>
<organism evidence="11 12">
    <name type="scientific">Streptomonospora litoralis</name>
    <dbReference type="NCBI Taxonomy" id="2498135"/>
    <lineage>
        <taxon>Bacteria</taxon>
        <taxon>Bacillati</taxon>
        <taxon>Actinomycetota</taxon>
        <taxon>Actinomycetes</taxon>
        <taxon>Streptosporangiales</taxon>
        <taxon>Nocardiopsidaceae</taxon>
        <taxon>Streptomonospora</taxon>
    </lineage>
</organism>
<dbReference type="PRINTS" id="PR00133">
    <property type="entry name" value="GLHYDRLASE3"/>
</dbReference>
<dbReference type="Proteomes" id="UP000292235">
    <property type="component" value="Chromosome"/>
</dbReference>
<dbReference type="RefSeq" id="WP_207391400.1">
    <property type="nucleotide sequence ID" value="NZ_CP036455.1"/>
</dbReference>
<reference evidence="11 12" key="1">
    <citation type="submission" date="2019-02" db="EMBL/GenBank/DDBJ databases">
        <authorList>
            <person name="Khodamoradi S."/>
            <person name="Hahnke R.L."/>
            <person name="Kaempfer P."/>
            <person name="Schumann P."/>
            <person name="Rohde M."/>
            <person name="Steinert M."/>
            <person name="Luzhetskyy A."/>
            <person name="Wink J."/>
            <person name="Ruckert C."/>
        </authorList>
    </citation>
    <scope>NUCLEOTIDE SEQUENCE [LARGE SCALE GENOMIC DNA]</scope>
    <source>
        <strain evidence="11 12">M2</strain>
    </source>
</reference>
<dbReference type="SUPFAM" id="SSF51445">
    <property type="entry name" value="(Trans)glycosidases"/>
    <property type="match status" value="1"/>
</dbReference>
<gene>
    <name evidence="11" type="primary">bglX1</name>
    <name evidence="11" type="ORF">EKD16_00185</name>
</gene>
<dbReference type="InterPro" id="IPR002772">
    <property type="entry name" value="Glyco_hydro_3_C"/>
</dbReference>
<evidence type="ECO:0000259" key="9">
    <source>
        <dbReference type="Pfam" id="PF00933"/>
    </source>
</evidence>
<dbReference type="SUPFAM" id="SSF52279">
    <property type="entry name" value="Beta-D-glucan exohydrolase, C-terminal domain"/>
    <property type="match status" value="1"/>
</dbReference>
<comment type="catalytic activity">
    <reaction evidence="1">
        <text>Hydrolysis of terminal, non-reducing beta-D-glucosyl residues with release of beta-D-glucose.</text>
        <dbReference type="EC" id="3.2.1.21"/>
    </reaction>
</comment>
<dbReference type="PROSITE" id="PS00775">
    <property type="entry name" value="GLYCOSYL_HYDROL_F3"/>
    <property type="match status" value="1"/>
</dbReference>
<feature type="domain" description="Glycoside hydrolase family 3 N-terminal" evidence="9">
    <location>
        <begin position="57"/>
        <end position="382"/>
    </location>
</feature>
<dbReference type="Gene3D" id="3.20.20.300">
    <property type="entry name" value="Glycoside hydrolase, family 3, N-terminal domain"/>
    <property type="match status" value="1"/>
</dbReference>
<dbReference type="PANTHER" id="PTHR30620:SF16">
    <property type="entry name" value="LYSOSOMAL BETA GLUCOSIDASE"/>
    <property type="match status" value="1"/>
</dbReference>
<evidence type="ECO:0000313" key="11">
    <source>
        <dbReference type="EMBL" id="QBI51864.1"/>
    </source>
</evidence>
<dbReference type="Pfam" id="PF01915">
    <property type="entry name" value="Glyco_hydro_3_C"/>
    <property type="match status" value="1"/>
</dbReference>